<protein>
    <submittedName>
        <fullName evidence="3">Uncharacterized protein</fullName>
    </submittedName>
</protein>
<evidence type="ECO:0000313" key="4">
    <source>
        <dbReference type="Proteomes" id="UP000571017"/>
    </source>
</evidence>
<keyword evidence="1" id="KW-0175">Coiled coil</keyword>
<keyword evidence="2" id="KW-0472">Membrane</keyword>
<proteinExistence type="predicted"/>
<dbReference type="EMBL" id="JACEFG010000001">
    <property type="protein sequence ID" value="MBA2173591.1"/>
    <property type="molecule type" value="Genomic_DNA"/>
</dbReference>
<gene>
    <name evidence="3" type="ORF">H0266_01650</name>
</gene>
<evidence type="ECO:0000256" key="1">
    <source>
        <dbReference type="SAM" id="Coils"/>
    </source>
</evidence>
<feature type="transmembrane region" description="Helical" evidence="2">
    <location>
        <begin position="6"/>
        <end position="23"/>
    </location>
</feature>
<evidence type="ECO:0000313" key="3">
    <source>
        <dbReference type="EMBL" id="MBA2173591.1"/>
    </source>
</evidence>
<dbReference type="AlphaFoldDB" id="A0A838CNT5"/>
<reference evidence="3 4" key="1">
    <citation type="journal article" date="2004" name="Extremophiles">
        <title>Halobacillus locisalis sp. nov., a halophilic bacterium isolated from a marine solar saltern of the Yellow Sea in Korea.</title>
        <authorList>
            <person name="Yoon J.H."/>
            <person name="Kang K.H."/>
            <person name="Oh T.K."/>
            <person name="Park Y.H."/>
        </authorList>
    </citation>
    <scope>NUCLEOTIDE SEQUENCE [LARGE SCALE GENOMIC DNA]</scope>
    <source>
        <strain evidence="3 4">KCTC 3788</strain>
    </source>
</reference>
<accession>A0A838CNT5</accession>
<dbReference type="RefSeq" id="WP_181470641.1">
    <property type="nucleotide sequence ID" value="NZ_JACEFG010000001.1"/>
</dbReference>
<feature type="coiled-coil region" evidence="1">
    <location>
        <begin position="19"/>
        <end position="46"/>
    </location>
</feature>
<dbReference type="Proteomes" id="UP000571017">
    <property type="component" value="Unassembled WGS sequence"/>
</dbReference>
<comment type="caution">
    <text evidence="3">The sequence shown here is derived from an EMBL/GenBank/DDBJ whole genome shotgun (WGS) entry which is preliminary data.</text>
</comment>
<keyword evidence="2" id="KW-1133">Transmembrane helix</keyword>
<organism evidence="3 4">
    <name type="scientific">Halobacillus locisalis</name>
    <dbReference type="NCBI Taxonomy" id="220753"/>
    <lineage>
        <taxon>Bacteria</taxon>
        <taxon>Bacillati</taxon>
        <taxon>Bacillota</taxon>
        <taxon>Bacilli</taxon>
        <taxon>Bacillales</taxon>
        <taxon>Bacillaceae</taxon>
        <taxon>Halobacillus</taxon>
    </lineage>
</organism>
<keyword evidence="2" id="KW-0812">Transmembrane</keyword>
<keyword evidence="4" id="KW-1185">Reference proteome</keyword>
<evidence type="ECO:0000256" key="2">
    <source>
        <dbReference type="SAM" id="Phobius"/>
    </source>
</evidence>
<sequence length="123" mass="14340">MVYVLITLSSVSIVLYILSFFMNNRMKELEEQLEQVSMEMMQSNYQTSQKLKVLEEELLAEDLTGEILKNQEKTTGQQPPLIENVFAMYQRGYKAHYIAKHTNLDVHDVQSLIQQWQSEGVHS</sequence>
<name>A0A838CNT5_9BACI</name>